<feature type="non-terminal residue" evidence="2">
    <location>
        <position position="54"/>
    </location>
</feature>
<name>A0A6J4NHE6_9ACTN</name>
<dbReference type="AlphaFoldDB" id="A0A6J4NHE6"/>
<gene>
    <name evidence="2" type="ORF">AVDCRST_MAG60-1314</name>
</gene>
<protein>
    <submittedName>
        <fullName evidence="2">Uncharacterized protein</fullName>
    </submittedName>
</protein>
<evidence type="ECO:0000313" key="2">
    <source>
        <dbReference type="EMBL" id="CAA9387307.1"/>
    </source>
</evidence>
<accession>A0A6J4NHE6</accession>
<feature type="compositionally biased region" description="Basic and acidic residues" evidence="1">
    <location>
        <begin position="11"/>
        <end position="20"/>
    </location>
</feature>
<reference evidence="2" key="1">
    <citation type="submission" date="2020-02" db="EMBL/GenBank/DDBJ databases">
        <authorList>
            <person name="Meier V. D."/>
        </authorList>
    </citation>
    <scope>NUCLEOTIDE SEQUENCE</scope>
    <source>
        <strain evidence="2">AVDCRST_MAG60</strain>
    </source>
</reference>
<proteinExistence type="predicted"/>
<sequence length="54" mass="5923">DDPQRSVGEVHPPDTGDRHLELHRQTVDVVADGSRARLEGVVGPRVGVRRHPHG</sequence>
<evidence type="ECO:0000256" key="1">
    <source>
        <dbReference type="SAM" id="MobiDB-lite"/>
    </source>
</evidence>
<dbReference type="EMBL" id="CADCUN010000140">
    <property type="protein sequence ID" value="CAA9387307.1"/>
    <property type="molecule type" value="Genomic_DNA"/>
</dbReference>
<feature type="non-terminal residue" evidence="2">
    <location>
        <position position="1"/>
    </location>
</feature>
<organism evidence="2">
    <name type="scientific">uncultured Nocardioides sp</name>
    <dbReference type="NCBI Taxonomy" id="198441"/>
    <lineage>
        <taxon>Bacteria</taxon>
        <taxon>Bacillati</taxon>
        <taxon>Actinomycetota</taxon>
        <taxon>Actinomycetes</taxon>
        <taxon>Propionibacteriales</taxon>
        <taxon>Nocardioidaceae</taxon>
        <taxon>Nocardioides</taxon>
        <taxon>environmental samples</taxon>
    </lineage>
</organism>
<feature type="region of interest" description="Disordered" evidence="1">
    <location>
        <begin position="1"/>
        <end position="20"/>
    </location>
</feature>